<dbReference type="Gene3D" id="1.10.10.60">
    <property type="entry name" value="Homeodomain-like"/>
    <property type="match status" value="1"/>
</dbReference>
<evidence type="ECO:0000256" key="8">
    <source>
        <dbReference type="SAM" id="MobiDB-lite"/>
    </source>
</evidence>
<protein>
    <recommendedName>
        <fullName evidence="9">Homeobox domain-containing protein</fullName>
    </recommendedName>
</protein>
<accession>A0AAG5CNB1</accession>
<dbReference type="PROSITE" id="PS00027">
    <property type="entry name" value="HOMEOBOX_1"/>
    <property type="match status" value="1"/>
</dbReference>
<dbReference type="InterPro" id="IPR020479">
    <property type="entry name" value="HD_metazoa"/>
</dbReference>
<feature type="domain" description="Homeobox" evidence="9">
    <location>
        <begin position="36"/>
        <end position="96"/>
    </location>
</feature>
<dbReference type="AlphaFoldDB" id="A0AAG5CNB1"/>
<dbReference type="CDD" id="cd00086">
    <property type="entry name" value="homeodomain"/>
    <property type="match status" value="1"/>
</dbReference>
<evidence type="ECO:0000256" key="6">
    <source>
        <dbReference type="PROSITE-ProRule" id="PRU00108"/>
    </source>
</evidence>
<feature type="compositionally biased region" description="Polar residues" evidence="8">
    <location>
        <begin position="23"/>
        <end position="47"/>
    </location>
</feature>
<evidence type="ECO:0000256" key="2">
    <source>
        <dbReference type="ARBA" id="ARBA00022473"/>
    </source>
</evidence>
<proteinExistence type="predicted"/>
<comment type="subcellular location">
    <subcellularLocation>
        <location evidence="1 6 7">Nucleus</location>
    </subcellularLocation>
</comment>
<dbReference type="InterPro" id="IPR050296">
    <property type="entry name" value="Antp_homeobox"/>
</dbReference>
<dbReference type="GO" id="GO:0000978">
    <property type="term" value="F:RNA polymerase II cis-regulatory region sequence-specific DNA binding"/>
    <property type="evidence" value="ECO:0007669"/>
    <property type="project" value="TreeGrafter"/>
</dbReference>
<dbReference type="GO" id="GO:0005634">
    <property type="term" value="C:nucleus"/>
    <property type="evidence" value="ECO:0007669"/>
    <property type="project" value="UniProtKB-SubCell"/>
</dbReference>
<dbReference type="InterPro" id="IPR009057">
    <property type="entry name" value="Homeodomain-like_sf"/>
</dbReference>
<name>A0AAG5CNB1_ANOAO</name>
<keyword evidence="4 6" id="KW-0371">Homeobox</keyword>
<evidence type="ECO:0000256" key="5">
    <source>
        <dbReference type="ARBA" id="ARBA00023242"/>
    </source>
</evidence>
<dbReference type="PANTHER" id="PTHR45659">
    <property type="entry name" value="HOMEOBOX PROTEIN HOX"/>
    <property type="match status" value="1"/>
</dbReference>
<dbReference type="InterPro" id="IPR017970">
    <property type="entry name" value="Homeobox_CS"/>
</dbReference>
<dbReference type="PRINTS" id="PR00024">
    <property type="entry name" value="HOMEOBOX"/>
</dbReference>
<reference evidence="10" key="1">
    <citation type="submission" date="2024-04" db="UniProtKB">
        <authorList>
            <consortium name="EnsemblMetazoa"/>
        </authorList>
    </citation>
    <scope>IDENTIFICATION</scope>
    <source>
        <strain evidence="10">EBRO</strain>
    </source>
</reference>
<dbReference type="PANTHER" id="PTHR45659:SF22">
    <property type="entry name" value="HOMEOTIC PROTEIN ANTENNAPEDIA-RELATED"/>
    <property type="match status" value="1"/>
</dbReference>
<dbReference type="GO" id="GO:0000122">
    <property type="term" value="P:negative regulation of transcription by RNA polymerase II"/>
    <property type="evidence" value="ECO:0007669"/>
    <property type="project" value="TreeGrafter"/>
</dbReference>
<dbReference type="Pfam" id="PF00046">
    <property type="entry name" value="Homeodomain"/>
    <property type="match status" value="1"/>
</dbReference>
<feature type="DNA-binding region" description="Homeobox" evidence="6">
    <location>
        <begin position="38"/>
        <end position="97"/>
    </location>
</feature>
<keyword evidence="5 6" id="KW-0539">Nucleus</keyword>
<evidence type="ECO:0000313" key="11">
    <source>
        <dbReference type="Proteomes" id="UP000075880"/>
    </source>
</evidence>
<evidence type="ECO:0000256" key="4">
    <source>
        <dbReference type="ARBA" id="ARBA00023155"/>
    </source>
</evidence>
<evidence type="ECO:0000313" key="10">
    <source>
        <dbReference type="EnsemblMetazoa" id="ENSAATROPP000266"/>
    </source>
</evidence>
<sequence length="164" mass="19413">MASCPRQAIASCPTSDRFRRTKPTTASKVSWTTPSTGTKRTRQSYSRHQTLELEKEFHFNRYLTRRRRIEIASTLKLTERQIKIWFQNRRMKAKKDNQSTSSQMVFGGWKERQIKEMHRDKRSTVEGPFLRQKYPSVAVEVCKLSQSYGMSQGWRFTQGRETVR</sequence>
<dbReference type="GO" id="GO:0009952">
    <property type="term" value="P:anterior/posterior pattern specification"/>
    <property type="evidence" value="ECO:0007669"/>
    <property type="project" value="TreeGrafter"/>
</dbReference>
<dbReference type="PROSITE" id="PS50071">
    <property type="entry name" value="HOMEOBOX_2"/>
    <property type="match status" value="1"/>
</dbReference>
<evidence type="ECO:0000256" key="7">
    <source>
        <dbReference type="RuleBase" id="RU000682"/>
    </source>
</evidence>
<dbReference type="Proteomes" id="UP000075880">
    <property type="component" value="Unassembled WGS sequence"/>
</dbReference>
<evidence type="ECO:0000259" key="9">
    <source>
        <dbReference type="PROSITE" id="PS50071"/>
    </source>
</evidence>
<evidence type="ECO:0000256" key="3">
    <source>
        <dbReference type="ARBA" id="ARBA00023125"/>
    </source>
</evidence>
<dbReference type="SUPFAM" id="SSF46689">
    <property type="entry name" value="Homeodomain-like"/>
    <property type="match status" value="1"/>
</dbReference>
<dbReference type="SMART" id="SM00389">
    <property type="entry name" value="HOX"/>
    <property type="match status" value="1"/>
</dbReference>
<keyword evidence="11" id="KW-1185">Reference proteome</keyword>
<dbReference type="GO" id="GO:0000981">
    <property type="term" value="F:DNA-binding transcription factor activity, RNA polymerase II-specific"/>
    <property type="evidence" value="ECO:0007669"/>
    <property type="project" value="InterPro"/>
</dbReference>
<keyword evidence="2" id="KW-0217">Developmental protein</keyword>
<feature type="region of interest" description="Disordered" evidence="8">
    <location>
        <begin position="1"/>
        <end position="47"/>
    </location>
</feature>
<organism evidence="10 11">
    <name type="scientific">Anopheles atroparvus</name>
    <name type="common">European mosquito</name>
    <dbReference type="NCBI Taxonomy" id="41427"/>
    <lineage>
        <taxon>Eukaryota</taxon>
        <taxon>Metazoa</taxon>
        <taxon>Ecdysozoa</taxon>
        <taxon>Arthropoda</taxon>
        <taxon>Hexapoda</taxon>
        <taxon>Insecta</taxon>
        <taxon>Pterygota</taxon>
        <taxon>Neoptera</taxon>
        <taxon>Endopterygota</taxon>
        <taxon>Diptera</taxon>
        <taxon>Nematocera</taxon>
        <taxon>Culicoidea</taxon>
        <taxon>Culicidae</taxon>
        <taxon>Anophelinae</taxon>
        <taxon>Anopheles</taxon>
    </lineage>
</organism>
<dbReference type="EnsemblMetazoa" id="ENSAATROPT000281">
    <property type="protein sequence ID" value="ENSAATROPP000266"/>
    <property type="gene ID" value="ENSAATROPG000229"/>
</dbReference>
<dbReference type="InterPro" id="IPR001356">
    <property type="entry name" value="HD"/>
</dbReference>
<keyword evidence="3 6" id="KW-0238">DNA-binding</keyword>
<evidence type="ECO:0000256" key="1">
    <source>
        <dbReference type="ARBA" id="ARBA00004123"/>
    </source>
</evidence>